<dbReference type="Proteomes" id="UP000007635">
    <property type="component" value="Chromosome Y"/>
</dbReference>
<keyword evidence="3" id="KW-0202">Cytokine</keyword>
<dbReference type="InterPro" id="IPR029034">
    <property type="entry name" value="Cystine-knot_cytokine"/>
</dbReference>
<evidence type="ECO:0000256" key="5">
    <source>
        <dbReference type="ARBA" id="ARBA00022729"/>
    </source>
</evidence>
<reference evidence="6 7" key="1">
    <citation type="journal article" date="2021" name="G3 (Bethesda)">
        <title>Improved contiguity of the threespine stickleback genome using long-read sequencing.</title>
        <authorList>
            <person name="Nath S."/>
            <person name="Shaw D.E."/>
            <person name="White M.A."/>
        </authorList>
    </citation>
    <scope>NUCLEOTIDE SEQUENCE [LARGE SCALE GENOMIC DNA]</scope>
    <source>
        <strain evidence="6 7">Lake Benthic</strain>
    </source>
</reference>
<dbReference type="InterPro" id="IPR010345">
    <property type="entry name" value="IL-17_fam"/>
</dbReference>
<protein>
    <recommendedName>
        <fullName evidence="8">Interleukin 17c</fullName>
    </recommendedName>
</protein>
<accession>A0AAQ4RC39</accession>
<dbReference type="GO" id="GO:0005615">
    <property type="term" value="C:extracellular space"/>
    <property type="evidence" value="ECO:0007669"/>
    <property type="project" value="UniProtKB-KW"/>
</dbReference>
<evidence type="ECO:0000256" key="3">
    <source>
        <dbReference type="ARBA" id="ARBA00022514"/>
    </source>
</evidence>
<evidence type="ECO:0000313" key="7">
    <source>
        <dbReference type="Proteomes" id="UP000007635"/>
    </source>
</evidence>
<dbReference type="Gene3D" id="2.10.90.10">
    <property type="entry name" value="Cystine-knot cytokines"/>
    <property type="match status" value="1"/>
</dbReference>
<comment type="similarity">
    <text evidence="2">Belongs to the IL-17 family.</text>
</comment>
<sequence>MASLQVKGQEAALKIDFISSSFWFQYLVFVRQHIYQVPSASRRSSARVCVCLCRKFLGHPQYETALIPTCCRLLSLRKQEVYKLNGLSISSCWFFPPGHSINSRQAAERKLRSPYPQPHEFPTAALSNSLASCPVSLFPQQPPQHVRDRSLSPWRYVRVTKEDHFPSSYSEAQCLCSGCVLIQNNKHPVESHDYNSHPVTQSRVFLKRELCDDGRRYYLKPVTVKVAVGCTCTRAKKTISSSD</sequence>
<name>A0AAQ4RC39_GASAC</name>
<evidence type="ECO:0000256" key="2">
    <source>
        <dbReference type="ARBA" id="ARBA00007236"/>
    </source>
</evidence>
<reference evidence="6" key="2">
    <citation type="submission" date="2025-08" db="UniProtKB">
        <authorList>
            <consortium name="Ensembl"/>
        </authorList>
    </citation>
    <scope>IDENTIFICATION</scope>
</reference>
<dbReference type="GO" id="GO:0006954">
    <property type="term" value="P:inflammatory response"/>
    <property type="evidence" value="ECO:0007669"/>
    <property type="project" value="InterPro"/>
</dbReference>
<comment type="subcellular location">
    <subcellularLocation>
        <location evidence="1">Secreted</location>
    </subcellularLocation>
</comment>
<dbReference type="Pfam" id="PF06083">
    <property type="entry name" value="IL17"/>
    <property type="match status" value="1"/>
</dbReference>
<keyword evidence="5" id="KW-0732">Signal</keyword>
<dbReference type="Ensembl" id="ENSGACT00000073386.1">
    <property type="protein sequence ID" value="ENSGACP00000060488.1"/>
    <property type="gene ID" value="ENSGACG00000026470.1"/>
</dbReference>
<keyword evidence="7" id="KW-1185">Reference proteome</keyword>
<evidence type="ECO:0000313" key="6">
    <source>
        <dbReference type="Ensembl" id="ENSGACP00000060488.1"/>
    </source>
</evidence>
<evidence type="ECO:0008006" key="8">
    <source>
        <dbReference type="Google" id="ProtNLM"/>
    </source>
</evidence>
<dbReference type="PRINTS" id="PR01932">
    <property type="entry name" value="INTRLEUKIN17"/>
</dbReference>
<dbReference type="GeneTree" id="ENSGT00940000170707"/>
<organism evidence="6 7">
    <name type="scientific">Gasterosteus aculeatus aculeatus</name>
    <name type="common">three-spined stickleback</name>
    <dbReference type="NCBI Taxonomy" id="481459"/>
    <lineage>
        <taxon>Eukaryota</taxon>
        <taxon>Metazoa</taxon>
        <taxon>Chordata</taxon>
        <taxon>Craniata</taxon>
        <taxon>Vertebrata</taxon>
        <taxon>Euteleostomi</taxon>
        <taxon>Actinopterygii</taxon>
        <taxon>Neopterygii</taxon>
        <taxon>Teleostei</taxon>
        <taxon>Neoteleostei</taxon>
        <taxon>Acanthomorphata</taxon>
        <taxon>Eupercaria</taxon>
        <taxon>Perciformes</taxon>
        <taxon>Cottioidei</taxon>
        <taxon>Gasterosteales</taxon>
        <taxon>Gasterosteidae</taxon>
        <taxon>Gasterosteus</taxon>
    </lineage>
</organism>
<evidence type="ECO:0000256" key="1">
    <source>
        <dbReference type="ARBA" id="ARBA00004613"/>
    </source>
</evidence>
<evidence type="ECO:0000256" key="4">
    <source>
        <dbReference type="ARBA" id="ARBA00022525"/>
    </source>
</evidence>
<dbReference type="SUPFAM" id="SSF57501">
    <property type="entry name" value="Cystine-knot cytokines"/>
    <property type="match status" value="1"/>
</dbReference>
<dbReference type="InterPro" id="IPR020440">
    <property type="entry name" value="IL-17_chr"/>
</dbReference>
<proteinExistence type="inferred from homology"/>
<dbReference type="AlphaFoldDB" id="A0AAQ4RC39"/>
<dbReference type="GO" id="GO:0005125">
    <property type="term" value="F:cytokine activity"/>
    <property type="evidence" value="ECO:0007669"/>
    <property type="project" value="UniProtKB-KW"/>
</dbReference>
<keyword evidence="4" id="KW-0964">Secreted</keyword>
<reference evidence="6" key="3">
    <citation type="submission" date="2025-09" db="UniProtKB">
        <authorList>
            <consortium name="Ensembl"/>
        </authorList>
    </citation>
    <scope>IDENTIFICATION</scope>
</reference>